<reference evidence="2" key="1">
    <citation type="submission" date="2023-03" db="UniProtKB">
        <authorList>
            <consortium name="EnsemblPlants"/>
        </authorList>
    </citation>
    <scope>IDENTIFICATION</scope>
</reference>
<name>A0A9I9DKD3_CUCME</name>
<accession>A0A9I9DKD3</accession>
<evidence type="ECO:0000313" key="2">
    <source>
        <dbReference type="EnsemblPlants" id="MELO3C020111.2.1"/>
    </source>
</evidence>
<organism evidence="2">
    <name type="scientific">Cucumis melo</name>
    <name type="common">Muskmelon</name>
    <dbReference type="NCBI Taxonomy" id="3656"/>
    <lineage>
        <taxon>Eukaryota</taxon>
        <taxon>Viridiplantae</taxon>
        <taxon>Streptophyta</taxon>
        <taxon>Embryophyta</taxon>
        <taxon>Tracheophyta</taxon>
        <taxon>Spermatophyta</taxon>
        <taxon>Magnoliopsida</taxon>
        <taxon>eudicotyledons</taxon>
        <taxon>Gunneridae</taxon>
        <taxon>Pentapetalae</taxon>
        <taxon>rosids</taxon>
        <taxon>fabids</taxon>
        <taxon>Cucurbitales</taxon>
        <taxon>Cucurbitaceae</taxon>
        <taxon>Benincaseae</taxon>
        <taxon>Cucumis</taxon>
    </lineage>
</organism>
<dbReference type="Gramene" id="MELO3C020111.2.1">
    <property type="protein sequence ID" value="MELO3C020111.2.1"/>
    <property type="gene ID" value="MELO3C020111.2"/>
</dbReference>
<dbReference type="EnsemblPlants" id="MELO3C020111.2.1">
    <property type="protein sequence ID" value="MELO3C020111.2.1"/>
    <property type="gene ID" value="MELO3C020111.2"/>
</dbReference>
<dbReference type="AlphaFoldDB" id="A0A9I9DKD3"/>
<feature type="compositionally biased region" description="Basic residues" evidence="1">
    <location>
        <begin position="72"/>
        <end position="83"/>
    </location>
</feature>
<sequence>MTHEIIMKEHLEDESKKKKSITLRTISFEVDPEDVSKMRMALMKMTLLISHISTKISQKERNISRNIYQPKKSQKVRKAKRIR</sequence>
<feature type="region of interest" description="Disordered" evidence="1">
    <location>
        <begin position="62"/>
        <end position="83"/>
    </location>
</feature>
<evidence type="ECO:0000256" key="1">
    <source>
        <dbReference type="SAM" id="MobiDB-lite"/>
    </source>
</evidence>
<protein>
    <submittedName>
        <fullName evidence="2">Uncharacterized protein</fullName>
    </submittedName>
</protein>
<proteinExistence type="predicted"/>